<name>A0AA88I6E3_ARTSF</name>
<dbReference type="PANTHER" id="PTHR13900:SF0">
    <property type="entry name" value="TRANSCRIPTION INITIATION FACTOR TFIID SUBUNIT 1"/>
    <property type="match status" value="1"/>
</dbReference>
<dbReference type="InterPro" id="IPR009067">
    <property type="entry name" value="TAF_II_230-bd"/>
</dbReference>
<dbReference type="SUPFAM" id="SSF47055">
    <property type="entry name" value="TAF(II)230 TBP-binding fragment"/>
    <property type="match status" value="1"/>
</dbReference>
<feature type="region of interest" description="Disordered" evidence="9">
    <location>
        <begin position="1198"/>
        <end position="1227"/>
    </location>
</feature>
<dbReference type="GO" id="GO:0005669">
    <property type="term" value="C:transcription factor TFIID complex"/>
    <property type="evidence" value="ECO:0007669"/>
    <property type="project" value="InterPro"/>
</dbReference>
<keyword evidence="12" id="KW-1185">Reference proteome</keyword>
<dbReference type="InterPro" id="IPR036741">
    <property type="entry name" value="TAFII-230_TBP-bd_sf"/>
</dbReference>
<dbReference type="GO" id="GO:0004402">
    <property type="term" value="F:histone acetyltransferase activity"/>
    <property type="evidence" value="ECO:0007669"/>
    <property type="project" value="InterPro"/>
</dbReference>
<gene>
    <name evidence="11" type="ORF">QYM36_004581</name>
</gene>
<feature type="compositionally biased region" description="Basic and acidic residues" evidence="9">
    <location>
        <begin position="201"/>
        <end position="221"/>
    </location>
</feature>
<dbReference type="Gene3D" id="1.10.1100.10">
    <property type="entry name" value="TAFII-230 TBP-binding domain"/>
    <property type="match status" value="1"/>
</dbReference>
<dbReference type="Pfam" id="PF09247">
    <property type="entry name" value="TBP-binding"/>
    <property type="match status" value="1"/>
</dbReference>
<dbReference type="GO" id="GO:0017025">
    <property type="term" value="F:TBP-class protein binding"/>
    <property type="evidence" value="ECO:0007669"/>
    <property type="project" value="InterPro"/>
</dbReference>
<dbReference type="Gene3D" id="1.20.920.10">
    <property type="entry name" value="Bromodomain-like"/>
    <property type="match status" value="2"/>
</dbReference>
<dbReference type="InterPro" id="IPR040240">
    <property type="entry name" value="TAF1"/>
</dbReference>
<feature type="compositionally biased region" description="Acidic residues" evidence="9">
    <location>
        <begin position="1766"/>
        <end position="1775"/>
    </location>
</feature>
<dbReference type="InterPro" id="IPR001487">
    <property type="entry name" value="Bromodomain"/>
</dbReference>
<dbReference type="InterPro" id="IPR041670">
    <property type="entry name" value="Znf-CCHC_6"/>
</dbReference>
<dbReference type="Pfam" id="PF15288">
    <property type="entry name" value="zf-CCHC_6"/>
    <property type="match status" value="1"/>
</dbReference>
<evidence type="ECO:0000256" key="1">
    <source>
        <dbReference type="ARBA" id="ARBA00004123"/>
    </source>
</evidence>
<dbReference type="SMART" id="SM00297">
    <property type="entry name" value="BROMO"/>
    <property type="match status" value="2"/>
</dbReference>
<dbReference type="Proteomes" id="UP001187531">
    <property type="component" value="Unassembled WGS sequence"/>
</dbReference>
<proteinExistence type="inferred from homology"/>
<organism evidence="11 12">
    <name type="scientific">Artemia franciscana</name>
    <name type="common">Brine shrimp</name>
    <name type="synonym">Artemia sanfranciscana</name>
    <dbReference type="NCBI Taxonomy" id="6661"/>
    <lineage>
        <taxon>Eukaryota</taxon>
        <taxon>Metazoa</taxon>
        <taxon>Ecdysozoa</taxon>
        <taxon>Arthropoda</taxon>
        <taxon>Crustacea</taxon>
        <taxon>Branchiopoda</taxon>
        <taxon>Anostraca</taxon>
        <taxon>Artemiidae</taxon>
        <taxon>Artemia</taxon>
    </lineage>
</organism>
<comment type="subcellular location">
    <subcellularLocation>
        <location evidence="1">Nucleus</location>
    </subcellularLocation>
</comment>
<dbReference type="EMBL" id="JAVRJZ010000007">
    <property type="protein sequence ID" value="KAK2720742.1"/>
    <property type="molecule type" value="Genomic_DNA"/>
</dbReference>
<dbReference type="InterPro" id="IPR018359">
    <property type="entry name" value="Bromodomain_CS"/>
</dbReference>
<feature type="domain" description="Bromo" evidence="10">
    <location>
        <begin position="1494"/>
        <end position="1564"/>
    </location>
</feature>
<feature type="compositionally biased region" description="Basic and acidic residues" evidence="9">
    <location>
        <begin position="1198"/>
        <end position="1224"/>
    </location>
</feature>
<evidence type="ECO:0000256" key="5">
    <source>
        <dbReference type="ARBA" id="ARBA00023163"/>
    </source>
</evidence>
<dbReference type="SUPFAM" id="SSF47370">
    <property type="entry name" value="Bromodomain"/>
    <property type="match status" value="2"/>
</dbReference>
<reference evidence="11" key="1">
    <citation type="submission" date="2023-07" db="EMBL/GenBank/DDBJ databases">
        <title>Chromosome-level genome assembly of Artemia franciscana.</title>
        <authorList>
            <person name="Jo E."/>
        </authorList>
    </citation>
    <scope>NUCLEOTIDE SEQUENCE</scope>
    <source>
        <tissue evidence="11">Whole body</tissue>
    </source>
</reference>
<evidence type="ECO:0000259" key="10">
    <source>
        <dbReference type="PROSITE" id="PS50014"/>
    </source>
</evidence>
<feature type="region of interest" description="Disordered" evidence="9">
    <location>
        <begin position="1331"/>
        <end position="1352"/>
    </location>
</feature>
<dbReference type="PANTHER" id="PTHR13900">
    <property type="entry name" value="TRANSCRIPTION INITIATION FACTOR TFIID"/>
    <property type="match status" value="1"/>
</dbReference>
<feature type="compositionally biased region" description="Basic residues" evidence="9">
    <location>
        <begin position="1622"/>
        <end position="1641"/>
    </location>
</feature>
<comment type="similarity">
    <text evidence="2">Belongs to the TAF1 family.</text>
</comment>
<evidence type="ECO:0000256" key="9">
    <source>
        <dbReference type="SAM" id="MobiDB-lite"/>
    </source>
</evidence>
<evidence type="ECO:0000256" key="4">
    <source>
        <dbReference type="ARBA" id="ARBA00023117"/>
    </source>
</evidence>
<feature type="region of interest" description="Disordered" evidence="9">
    <location>
        <begin position="1"/>
        <end position="21"/>
    </location>
</feature>
<accession>A0AA88I6E3</accession>
<feature type="compositionally biased region" description="Acidic residues" evidence="9">
    <location>
        <begin position="1666"/>
        <end position="1675"/>
    </location>
</feature>
<dbReference type="PROSITE" id="PS00633">
    <property type="entry name" value="BROMODOMAIN_1"/>
    <property type="match status" value="1"/>
</dbReference>
<evidence type="ECO:0000313" key="12">
    <source>
        <dbReference type="Proteomes" id="UP001187531"/>
    </source>
</evidence>
<keyword evidence="5" id="KW-0804">Transcription</keyword>
<keyword evidence="6" id="KW-0539">Nucleus</keyword>
<evidence type="ECO:0000256" key="7">
    <source>
        <dbReference type="ARBA" id="ARBA00040102"/>
    </source>
</evidence>
<comment type="caution">
    <text evidence="11">The sequence shown here is derived from an EMBL/GenBank/DDBJ whole genome shotgun (WGS) entry which is preliminary data.</text>
</comment>
<evidence type="ECO:0000256" key="6">
    <source>
        <dbReference type="ARBA" id="ARBA00023242"/>
    </source>
</evidence>
<dbReference type="InterPro" id="IPR036427">
    <property type="entry name" value="Bromodomain-like_sf"/>
</dbReference>
<dbReference type="CDD" id="cd05511">
    <property type="entry name" value="Bromo_TFIID"/>
    <property type="match status" value="1"/>
</dbReference>
<evidence type="ECO:0000256" key="8">
    <source>
        <dbReference type="PROSITE-ProRule" id="PRU00035"/>
    </source>
</evidence>
<evidence type="ECO:0000256" key="2">
    <source>
        <dbReference type="ARBA" id="ARBA00009064"/>
    </source>
</evidence>
<evidence type="ECO:0000313" key="11">
    <source>
        <dbReference type="EMBL" id="KAK2720741.1"/>
    </source>
</evidence>
<protein>
    <recommendedName>
        <fullName evidence="7">Transcription initiation factor TFIID subunit 1</fullName>
    </recommendedName>
</protein>
<keyword evidence="3" id="KW-0805">Transcription regulation</keyword>
<dbReference type="GO" id="GO:0051123">
    <property type="term" value="P:RNA polymerase II preinitiation complex assembly"/>
    <property type="evidence" value="ECO:0007669"/>
    <property type="project" value="TreeGrafter"/>
</dbReference>
<sequence length="1775" mass="202081">MGESSDDDFKSDQSDLEEELENQPGINLTGFLFGNIDSNGQLDGDIFDDSAKKCLNSLSSFGLGTIVKEVVEDEVLPDEETEIGDKSPSAIDYFDIIEVAEDCSVEESEADEVCLPKNDSVLMPPPLHRDTLSNNGDYQNRKIITPLAAMLPSKYADIDVNEIFPDFKPDKVLRFSKLFGPGKPSSLPQIWRHVRKRQKRWKAEESRKRKEKTDEGEQEKGNEEEDDEQNLNKGWDFNFGPSPVPQQVREDSSVKFLSDLETVAEKDSDTEKAADDRGPSVADWRYGPAQLWYDMLDVPDTGDGFDYGFKLKQVDDLGPKPEAAVSEVPPRETKEDAISDDAFLMVTQMQWEEDVILNSEEQKSKVLTRFNNKSIFTGWMSNGPSKFVPATITVSKPMSSSVIGPLSKPDPAVVKTSNSKKEKHASYAPEYAQEDIWWSVFPAENDELTKGLWEEDIIWDPECMDKIPKPKVVTLDMNDDNIILGIPDDIDPRTLEKSDQPPVKIKIPHPHVKKSKMLLGRSGIINVIEEDTPLPPSEDDDKDPFNISNDEYYQPKVPDTAIKSSAAGQLIQHSTPVVELRPPLIPTYMGPTKLRQFHRPPLKRITTGPLSTIGHHQVQPLTKHIKKMAQQREQDRIAAGGGDIFYMRTLEDLSGKDGELILTEYCEEHPPLLSQVGMCTRAKNYYKRKVGVDTGPPELPYGELALAHTSPFLGTLHPGQCISAIENNMYRAPMYHHENIPTDFLIIRTRNGYYIREYDALFTIGQECPLYEVFGPNSKRANNFIRDFLQVFIFRLFWRSRDNPRRIRMDDIKKAFPSHSESSIRKRLKLCAEFRRTGLDSNWWVLKPDFRLQTEEELRAIVSPEQCCAFLSMIAAEQRLKDAGYGEKFMLTQDDDDDEDLQLKMDDEIKVAPWNTTKAYIHAMKNKCLLQLTGPADPTGCGEGFSYVRVPNKPTVNKEEVEQQPKRIVSGTTADLRRLPLNEARGILRKFGVPEDEIKKLSRWEVIDVVRTLSTEKAKAGEEGMDMFSRGNRFSIAEHQERYKEECQRIFELQNRVLASEEVLSTDEGESSEEEELSDLEEMGKNIESMLVNKKSHAQLSLEREEQERRELQRMILGELEPDSKKKKKDAGDELGAALSSHPNRILKIFRTFKTEDGREYVRCETVRKPIVIDTYVKIRQTKDDSFIRQFAAPDETAKESLKKEKRRQQEQMRREKRKGDKDTVISPVKKFKKPKIDSKVKCSTCGQTGHMRTNKACPMYQGGKQPINVAMTEEQEEIMERQLAMDEDEGLVNVEGTKVKLSSKVLKHAEEVKRKSLLLKVPKDAIKRRKRGGGVTDDYLKRPDKTAQRKRSDPLVTMATVLEEFLNEMRELPDTQPFLFPVNQKTVSDYCTIVQNPMDLQTMREKVRSKAYHSREEFLADVTLIFENSKRYNGPNHLYTLTAKSILELCIQRFKEKEDKLIRIEKAINPLLDDDDQVAFTYILENILNTRLTTLPESGPFLKPVSRKSVKDYYEVVKDPMDLETITRKVKANKYHNREDFLRDVEQIVKNSLAYNGETHPVTAKAKKVYDTAVEALKEFSDNLDHLEAGMKEAQARALEQSDADWEDEEEGFSREGMMKGRGRGRGGKGRGGMTKRGRPKTGFMGESSATSEDVLQQDLQFSSESEEEDDQDFEAVTEGDFSSDNIGVLVAGESSSLLHKEASPLKSEVKEESMEMDIDNYDPAAELLAGTMGTTSHLPRTTIKDDLEISESDEEDPLKIAKTEEDDEDGLWF</sequence>
<dbReference type="PRINTS" id="PR00503">
    <property type="entry name" value="BROMODOMAIN"/>
</dbReference>
<dbReference type="Pfam" id="PF12157">
    <property type="entry name" value="DUF3591"/>
    <property type="match status" value="1"/>
</dbReference>
<feature type="compositionally biased region" description="Acidic residues" evidence="9">
    <location>
        <begin position="1603"/>
        <end position="1612"/>
    </location>
</feature>
<feature type="region of interest" description="Disordered" evidence="9">
    <location>
        <begin position="1734"/>
        <end position="1775"/>
    </location>
</feature>
<dbReference type="Pfam" id="PF00439">
    <property type="entry name" value="Bromodomain"/>
    <property type="match status" value="2"/>
</dbReference>
<feature type="domain" description="Bromo" evidence="10">
    <location>
        <begin position="1371"/>
        <end position="1441"/>
    </location>
</feature>
<feature type="region of interest" description="Disordered" evidence="9">
    <location>
        <begin position="201"/>
        <end position="250"/>
    </location>
</feature>
<dbReference type="InterPro" id="IPR022591">
    <property type="entry name" value="TAF1_HAT_dom"/>
</dbReference>
<feature type="region of interest" description="Disordered" evidence="9">
    <location>
        <begin position="1600"/>
        <end position="1675"/>
    </location>
</feature>
<feature type="compositionally biased region" description="Basic and acidic residues" evidence="9">
    <location>
        <begin position="1339"/>
        <end position="1352"/>
    </location>
</feature>
<dbReference type="EMBL" id="JAVRJZ010000007">
    <property type="protein sequence ID" value="KAK2720741.1"/>
    <property type="molecule type" value="Genomic_DNA"/>
</dbReference>
<dbReference type="PROSITE" id="PS50014">
    <property type="entry name" value="BROMODOMAIN_2"/>
    <property type="match status" value="2"/>
</dbReference>
<evidence type="ECO:0000256" key="3">
    <source>
        <dbReference type="ARBA" id="ARBA00023015"/>
    </source>
</evidence>
<keyword evidence="4 8" id="KW-0103">Bromodomain</keyword>
<dbReference type="GO" id="GO:0016251">
    <property type="term" value="F:RNA polymerase II general transcription initiation factor activity"/>
    <property type="evidence" value="ECO:0007669"/>
    <property type="project" value="InterPro"/>
</dbReference>